<dbReference type="PANTHER" id="PTHR47510:SF3">
    <property type="entry name" value="ENDO_EXONUCLEASE_PHOSPHATASE DOMAIN-CONTAINING PROTEIN"/>
    <property type="match status" value="1"/>
</dbReference>
<evidence type="ECO:0000313" key="2">
    <source>
        <dbReference type="Proteomes" id="UP001291623"/>
    </source>
</evidence>
<sequence length="179" mass="21236">MARKEAKLAVTSIKKAIFERLYVELQEKGGDKKLYRLAKTIERRARDLNQVRCIKDEDVKVLVEEAHIRQRWQSYFHKLLNEKGDGDIMLGDLEHSGRHGDFRYCRSIKVEEVTSVIRRMHRGRATGPDEILVKFWKSACRAGLEWLTELFNIIFKMERVPEEWRWSTMIPLYKNKGDI</sequence>
<name>A0AAE1SVC0_9SOLA</name>
<evidence type="ECO:0008006" key="3">
    <source>
        <dbReference type="Google" id="ProtNLM"/>
    </source>
</evidence>
<protein>
    <recommendedName>
        <fullName evidence="3">Reverse transcriptase</fullName>
    </recommendedName>
</protein>
<evidence type="ECO:0000313" key="1">
    <source>
        <dbReference type="EMBL" id="KAK4376815.1"/>
    </source>
</evidence>
<gene>
    <name evidence="1" type="ORF">RND71_003111</name>
</gene>
<dbReference type="PANTHER" id="PTHR47510">
    <property type="entry name" value="REVERSE TRANSCRIPTASE DOMAIN-CONTAINING PROTEIN"/>
    <property type="match status" value="1"/>
</dbReference>
<accession>A0AAE1SVC0</accession>
<comment type="caution">
    <text evidence="1">The sequence shown here is derived from an EMBL/GenBank/DDBJ whole genome shotgun (WGS) entry which is preliminary data.</text>
</comment>
<keyword evidence="2" id="KW-1185">Reference proteome</keyword>
<organism evidence="1 2">
    <name type="scientific">Anisodus tanguticus</name>
    <dbReference type="NCBI Taxonomy" id="243964"/>
    <lineage>
        <taxon>Eukaryota</taxon>
        <taxon>Viridiplantae</taxon>
        <taxon>Streptophyta</taxon>
        <taxon>Embryophyta</taxon>
        <taxon>Tracheophyta</taxon>
        <taxon>Spermatophyta</taxon>
        <taxon>Magnoliopsida</taxon>
        <taxon>eudicotyledons</taxon>
        <taxon>Gunneridae</taxon>
        <taxon>Pentapetalae</taxon>
        <taxon>asterids</taxon>
        <taxon>lamiids</taxon>
        <taxon>Solanales</taxon>
        <taxon>Solanaceae</taxon>
        <taxon>Solanoideae</taxon>
        <taxon>Hyoscyameae</taxon>
        <taxon>Anisodus</taxon>
    </lineage>
</organism>
<dbReference type="EMBL" id="JAVYJV010000002">
    <property type="protein sequence ID" value="KAK4376815.1"/>
    <property type="molecule type" value="Genomic_DNA"/>
</dbReference>
<dbReference type="Proteomes" id="UP001291623">
    <property type="component" value="Unassembled WGS sequence"/>
</dbReference>
<reference evidence="1" key="1">
    <citation type="submission" date="2023-12" db="EMBL/GenBank/DDBJ databases">
        <title>Genome assembly of Anisodus tanguticus.</title>
        <authorList>
            <person name="Wang Y.-J."/>
        </authorList>
    </citation>
    <scope>NUCLEOTIDE SEQUENCE</scope>
    <source>
        <strain evidence="1">KB-2021</strain>
        <tissue evidence="1">Leaf</tissue>
    </source>
</reference>
<dbReference type="AlphaFoldDB" id="A0AAE1SVC0"/>
<proteinExistence type="predicted"/>